<feature type="region of interest" description="Disordered" evidence="1">
    <location>
        <begin position="412"/>
        <end position="440"/>
    </location>
</feature>
<dbReference type="EMBL" id="JANBOH010000512">
    <property type="protein sequence ID" value="KAJ1642015.1"/>
    <property type="molecule type" value="Genomic_DNA"/>
</dbReference>
<evidence type="ECO:0000313" key="4">
    <source>
        <dbReference type="Proteomes" id="UP001145021"/>
    </source>
</evidence>
<dbReference type="InterPro" id="IPR009060">
    <property type="entry name" value="UBA-like_sf"/>
</dbReference>
<accession>A0A9W7XFX9</accession>
<organism evidence="3 4">
    <name type="scientific">Coemansia asiatica</name>
    <dbReference type="NCBI Taxonomy" id="1052880"/>
    <lineage>
        <taxon>Eukaryota</taxon>
        <taxon>Fungi</taxon>
        <taxon>Fungi incertae sedis</taxon>
        <taxon>Zoopagomycota</taxon>
        <taxon>Kickxellomycotina</taxon>
        <taxon>Kickxellomycetes</taxon>
        <taxon>Kickxellales</taxon>
        <taxon>Kickxellaceae</taxon>
        <taxon>Coemansia</taxon>
    </lineage>
</organism>
<feature type="compositionally biased region" description="Basic residues" evidence="1">
    <location>
        <begin position="661"/>
        <end position="673"/>
    </location>
</feature>
<dbReference type="InterPro" id="IPR003892">
    <property type="entry name" value="CUE"/>
</dbReference>
<gene>
    <name evidence="3" type="ORF">LPJ64_006092</name>
</gene>
<feature type="region of interest" description="Disordered" evidence="1">
    <location>
        <begin position="622"/>
        <end position="682"/>
    </location>
</feature>
<evidence type="ECO:0000313" key="3">
    <source>
        <dbReference type="EMBL" id="KAJ1642015.1"/>
    </source>
</evidence>
<feature type="compositionally biased region" description="Polar residues" evidence="1">
    <location>
        <begin position="630"/>
        <end position="640"/>
    </location>
</feature>
<dbReference type="InterPro" id="IPR052586">
    <property type="entry name" value="ASCC2"/>
</dbReference>
<dbReference type="Proteomes" id="UP001145021">
    <property type="component" value="Unassembled WGS sequence"/>
</dbReference>
<dbReference type="InterPro" id="IPR041800">
    <property type="entry name" value="ASCC2_CUE"/>
</dbReference>
<reference evidence="3" key="1">
    <citation type="submission" date="2022-07" db="EMBL/GenBank/DDBJ databases">
        <title>Phylogenomic reconstructions and comparative analyses of Kickxellomycotina fungi.</title>
        <authorList>
            <person name="Reynolds N.K."/>
            <person name="Stajich J.E."/>
            <person name="Barry K."/>
            <person name="Grigoriev I.V."/>
            <person name="Crous P."/>
            <person name="Smith M.E."/>
        </authorList>
    </citation>
    <scope>NUCLEOTIDE SEQUENCE</scope>
    <source>
        <strain evidence="3">NBRC 105413</strain>
    </source>
</reference>
<dbReference type="PANTHER" id="PTHR21494">
    <property type="entry name" value="ACTIVATING SIGNAL COINTEGRATOR 1 COMPLEX SUBUNIT 2 ASC-1 COMPLEX SUBUNIT P100"/>
    <property type="match status" value="1"/>
</dbReference>
<dbReference type="GO" id="GO:0043130">
    <property type="term" value="F:ubiquitin binding"/>
    <property type="evidence" value="ECO:0007669"/>
    <property type="project" value="InterPro"/>
</dbReference>
<dbReference type="PROSITE" id="PS51140">
    <property type="entry name" value="CUE"/>
    <property type="match status" value="1"/>
</dbReference>
<feature type="domain" description="CUE" evidence="2">
    <location>
        <begin position="359"/>
        <end position="402"/>
    </location>
</feature>
<dbReference type="PANTHER" id="PTHR21494:SF0">
    <property type="entry name" value="ACTIVATING SIGNAL COINTEGRATOR 1 COMPLEX SUBUNIT 2"/>
    <property type="match status" value="1"/>
</dbReference>
<proteinExistence type="predicted"/>
<evidence type="ECO:0000256" key="1">
    <source>
        <dbReference type="SAM" id="MobiDB-lite"/>
    </source>
</evidence>
<dbReference type="SMART" id="SM00546">
    <property type="entry name" value="CUE"/>
    <property type="match status" value="1"/>
</dbReference>
<keyword evidence="4" id="KW-1185">Reference proteome</keyword>
<evidence type="ECO:0000259" key="2">
    <source>
        <dbReference type="PROSITE" id="PS51140"/>
    </source>
</evidence>
<name>A0A9W7XFX9_9FUNG</name>
<dbReference type="CDD" id="cd14364">
    <property type="entry name" value="CUE_ASCC2"/>
    <property type="match status" value="1"/>
</dbReference>
<protein>
    <recommendedName>
        <fullName evidence="2">CUE domain-containing protein</fullName>
    </recommendedName>
</protein>
<comment type="caution">
    <text evidence="3">The sequence shown here is derived from an EMBL/GenBank/DDBJ whole genome shotgun (WGS) entry which is preliminary data.</text>
</comment>
<dbReference type="Gene3D" id="1.10.8.10">
    <property type="entry name" value="DNA helicase RuvA subunit, C-terminal domain"/>
    <property type="match status" value="1"/>
</dbReference>
<dbReference type="SUPFAM" id="SSF46934">
    <property type="entry name" value="UBA-like"/>
    <property type="match status" value="1"/>
</dbReference>
<dbReference type="AlphaFoldDB" id="A0A9W7XFX9"/>
<sequence>MSIERVVLDSSSCCAVPDAGVINKDLILSIYEKLCDSLLDPQWQNYVHRLQNEYVLVGATLFDISKAYLQSHRERVQVLMKHLYERAPWLVTEIEAAGDIFVDQLAQFLQKYLAFTTSSLSLSAKDVQETLVLDMEWQASMAMSWLQLQEACPSSVSVLLQDKRCLLSLAKAYDMTTKVVLRLTSEASEDLADVAKQCMAVSKQLKWFWVGLGYKMLRVGLCFDTDIADPSKAFSDKEAIDMSVLMDMLDAIQTTETVLVPFTNAPFLLDLEFRFGVRNMLVQALLYIEGLDDAQTDYISMSIDQLVDMTDPLYRDGLDALKSKVAFEQESVLLANTGSQTVAAGDSLAPSHDAASASDDSAAIAQIRDMLPDLGVGFIRACLDHYGYNAEEVAAAIFENDLPQSLADMDRKTEQWTKPSSGSDASDRVDKHTGNTKSALESRRNVFDNDEFDIFHHNTLDWSRVHIGKASVSSGENVPSDTLKGRVMQIARRIGEEDEYDDTYDYSMQNNVEDATDADKNAEFEYDFINKPPASTSTSTTSRSAPVADPTRQWEAELVEQYIRDSSVMERKKGVRKTPAREALRLKTGLSDEQLEGWLTIFLRNPRKQQILFKYGWSGGEQPKAVSASKPESAQAVTENPDNDKGHAPGQSYRYKEKNKAKFANHNRKKQQARKAQVSLPQ</sequence>
<feature type="region of interest" description="Disordered" evidence="1">
    <location>
        <begin position="529"/>
        <end position="552"/>
    </location>
</feature>
<dbReference type="Pfam" id="PF02845">
    <property type="entry name" value="CUE"/>
    <property type="match status" value="1"/>
</dbReference>